<protein>
    <submittedName>
        <fullName evidence="2">Uncharacterized protein</fullName>
    </submittedName>
</protein>
<dbReference type="Proteomes" id="UP000193067">
    <property type="component" value="Unassembled WGS sequence"/>
</dbReference>
<keyword evidence="3" id="KW-1185">Reference proteome</keyword>
<dbReference type="STRING" id="1353009.A0A1Y2I6L2"/>
<reference evidence="2 3" key="1">
    <citation type="journal article" date="2015" name="Biotechnol. Biofuels">
        <title>Enhanced degradation of softwood versus hardwood by the white-rot fungus Pycnoporus coccineus.</title>
        <authorList>
            <person name="Couturier M."/>
            <person name="Navarro D."/>
            <person name="Chevret D."/>
            <person name="Henrissat B."/>
            <person name="Piumi F."/>
            <person name="Ruiz-Duenas F.J."/>
            <person name="Martinez A.T."/>
            <person name="Grigoriev I.V."/>
            <person name="Riley R."/>
            <person name="Lipzen A."/>
            <person name="Berrin J.G."/>
            <person name="Master E.R."/>
            <person name="Rosso M.N."/>
        </authorList>
    </citation>
    <scope>NUCLEOTIDE SEQUENCE [LARGE SCALE GENOMIC DNA]</scope>
    <source>
        <strain evidence="2 3">BRFM310</strain>
    </source>
</reference>
<accession>A0A1Y2I6L2</accession>
<organism evidence="2 3">
    <name type="scientific">Trametes coccinea (strain BRFM310)</name>
    <name type="common">Pycnoporus coccineus</name>
    <dbReference type="NCBI Taxonomy" id="1353009"/>
    <lineage>
        <taxon>Eukaryota</taxon>
        <taxon>Fungi</taxon>
        <taxon>Dikarya</taxon>
        <taxon>Basidiomycota</taxon>
        <taxon>Agaricomycotina</taxon>
        <taxon>Agaricomycetes</taxon>
        <taxon>Polyporales</taxon>
        <taxon>Polyporaceae</taxon>
        <taxon>Trametes</taxon>
    </lineage>
</organism>
<feature type="region of interest" description="Disordered" evidence="1">
    <location>
        <begin position="165"/>
        <end position="210"/>
    </location>
</feature>
<gene>
    <name evidence="2" type="ORF">PYCCODRAFT_1420552</name>
</gene>
<proteinExistence type="predicted"/>
<feature type="compositionally biased region" description="Low complexity" evidence="1">
    <location>
        <begin position="199"/>
        <end position="210"/>
    </location>
</feature>
<evidence type="ECO:0000256" key="1">
    <source>
        <dbReference type="SAM" id="MobiDB-lite"/>
    </source>
</evidence>
<evidence type="ECO:0000313" key="2">
    <source>
        <dbReference type="EMBL" id="OSC96778.1"/>
    </source>
</evidence>
<dbReference type="OrthoDB" id="2753716at2759"/>
<name>A0A1Y2I6L2_TRAC3</name>
<evidence type="ECO:0000313" key="3">
    <source>
        <dbReference type="Proteomes" id="UP000193067"/>
    </source>
</evidence>
<feature type="compositionally biased region" description="Polar residues" evidence="1">
    <location>
        <begin position="172"/>
        <end position="192"/>
    </location>
</feature>
<dbReference type="EMBL" id="KZ084166">
    <property type="protein sequence ID" value="OSC96778.1"/>
    <property type="molecule type" value="Genomic_DNA"/>
</dbReference>
<sequence>MKRSCPEPLCYAVIRIDPVAMVEHFNDPIATAEACALRPKKYLVYLDTGLDLPFPTNSWFKFLISLVATRLRPEIPAKGITSDMSIPIYPNTSHPTGRTPLYTEDPFPFANCYHWVNNMTHIRVRRRDSEFDENQAVKVTPWEHVTMNITLSEDQQRIAANLARSTLHGRSEGSTRTQTETGSPDALISSTEACDPAPTTQSSSSTQDSRTLTVLSGASDGDKVHTFIQANLLQGEHSTAELLPHAPSEYDPTVAAIFRMDVFGLGHDDGAELLPLVDLWYELTEHLTEDTIPDPLGFYQERNAIVKIIQDARARSPNMPFPCRNEDGLSLMSEEFSFEHNADFNPDDSSIPHVEIVSLVQEPVNDSTNDDVALTERFDVQAPPQLAPEGQSPPAQVSKMKMVFARVRNTFLRPWSMRSPAFLPWWP</sequence>
<dbReference type="AlphaFoldDB" id="A0A1Y2I6L2"/>